<dbReference type="EMBL" id="CAJVPM010016641">
    <property type="protein sequence ID" value="CAG8615257.1"/>
    <property type="molecule type" value="Genomic_DNA"/>
</dbReference>
<evidence type="ECO:0000313" key="1">
    <source>
        <dbReference type="EMBL" id="CAG8615257.1"/>
    </source>
</evidence>
<comment type="caution">
    <text evidence="1">The sequence shown here is derived from an EMBL/GenBank/DDBJ whole genome shotgun (WGS) entry which is preliminary data.</text>
</comment>
<gene>
    <name evidence="1" type="ORF">SCALOS_LOCUS7445</name>
</gene>
<proteinExistence type="predicted"/>
<evidence type="ECO:0000313" key="2">
    <source>
        <dbReference type="Proteomes" id="UP000789860"/>
    </source>
</evidence>
<keyword evidence="2" id="KW-1185">Reference proteome</keyword>
<reference evidence="1" key="1">
    <citation type="submission" date="2021-06" db="EMBL/GenBank/DDBJ databases">
        <authorList>
            <person name="Kallberg Y."/>
            <person name="Tangrot J."/>
            <person name="Rosling A."/>
        </authorList>
    </citation>
    <scope>NUCLEOTIDE SEQUENCE</scope>
    <source>
        <strain evidence="1">AU212A</strain>
    </source>
</reference>
<organism evidence="1 2">
    <name type="scientific">Scutellospora calospora</name>
    <dbReference type="NCBI Taxonomy" id="85575"/>
    <lineage>
        <taxon>Eukaryota</taxon>
        <taxon>Fungi</taxon>
        <taxon>Fungi incertae sedis</taxon>
        <taxon>Mucoromycota</taxon>
        <taxon>Glomeromycotina</taxon>
        <taxon>Glomeromycetes</taxon>
        <taxon>Diversisporales</taxon>
        <taxon>Gigasporaceae</taxon>
        <taxon>Scutellospora</taxon>
    </lineage>
</organism>
<sequence length="95" mass="11344">IFEIDQEGEIKDHEKRRKNNLDKVESYEYIEDQKNDDAKAEHLVSFIGSLDKKRKRIDNDSPIEKHKKQIKERTEAYEESEYNLTTRESSTGKKK</sequence>
<dbReference type="Proteomes" id="UP000789860">
    <property type="component" value="Unassembled WGS sequence"/>
</dbReference>
<protein>
    <submittedName>
        <fullName evidence="1">96_t:CDS:1</fullName>
    </submittedName>
</protein>
<name>A0ACA9MVH9_9GLOM</name>
<feature type="non-terminal residue" evidence="1">
    <location>
        <position position="95"/>
    </location>
</feature>
<accession>A0ACA9MVH9</accession>
<feature type="non-terminal residue" evidence="1">
    <location>
        <position position="1"/>
    </location>
</feature>